<dbReference type="SUPFAM" id="SSF47266">
    <property type="entry name" value="4-helical cytokines"/>
    <property type="match status" value="1"/>
</dbReference>
<proteinExistence type="evidence at transcript level"/>
<dbReference type="InterPro" id="IPR009079">
    <property type="entry name" value="4_helix_cytokine-like_core"/>
</dbReference>
<keyword evidence="1" id="KW-0732">Signal</keyword>
<dbReference type="EMBL" id="KY652951">
    <property type="protein sequence ID" value="AQX17675.1"/>
    <property type="molecule type" value="mRNA"/>
</dbReference>
<name>A0A1S6WN05_CTEID</name>
<reference evidence="2" key="1">
    <citation type="submission" date="2017-02" db="EMBL/GenBank/DDBJ databases">
        <title>Isolation and characterization of grass carp (Ctenopharyngodon idella) IL-26: First evidence for its proinflammatory properties in fish.</title>
        <authorList>
            <person name="Qiu X."/>
            <person name="Zhou H."/>
        </authorList>
    </citation>
    <scope>NUCLEOTIDE SEQUENCE</scope>
</reference>
<sequence>MRIVTLLALCALLCCSQGHKEEECLNHNIQLPLIKDMINTSELLQKPLDRDNRPFHRILGKLKKCYKKLNVADLKRILEIYEEHVFLKMWKNDTHHSTKKFMDSFMRLKNVMEICEPKGQKTLSICARENLKTIEDTLMTDEPGVHIKAMREFRSVLVWISLAMDRSRTHEKIQ</sequence>
<dbReference type="Gene3D" id="1.20.1250.10">
    <property type="match status" value="1"/>
</dbReference>
<dbReference type="AlphaFoldDB" id="A0A1S6WN05"/>
<accession>A0A1S6WN05</accession>
<evidence type="ECO:0000313" key="2">
    <source>
        <dbReference type="EMBL" id="AQX17675.1"/>
    </source>
</evidence>
<protein>
    <submittedName>
        <fullName evidence="2">IL-26</fullName>
    </submittedName>
</protein>
<dbReference type="SMR" id="A0A1S6WN05"/>
<evidence type="ECO:0000256" key="1">
    <source>
        <dbReference type="SAM" id="SignalP"/>
    </source>
</evidence>
<feature type="signal peptide" evidence="1">
    <location>
        <begin position="1"/>
        <end position="18"/>
    </location>
</feature>
<organism evidence="2">
    <name type="scientific">Ctenopharyngodon idella</name>
    <name type="common">Grass carp</name>
    <name type="synonym">Leuciscus idella</name>
    <dbReference type="NCBI Taxonomy" id="7959"/>
    <lineage>
        <taxon>Eukaryota</taxon>
        <taxon>Metazoa</taxon>
        <taxon>Chordata</taxon>
        <taxon>Craniata</taxon>
        <taxon>Vertebrata</taxon>
        <taxon>Euteleostomi</taxon>
        <taxon>Actinopterygii</taxon>
        <taxon>Neopterygii</taxon>
        <taxon>Teleostei</taxon>
        <taxon>Ostariophysi</taxon>
        <taxon>Cypriniformes</taxon>
        <taxon>Xenocyprididae</taxon>
        <taxon>Xenocypridinae</taxon>
        <taxon>Ctenopharyngodon</taxon>
    </lineage>
</organism>
<feature type="chain" id="PRO_5010581130" evidence="1">
    <location>
        <begin position="19"/>
        <end position="174"/>
    </location>
</feature>